<accession>A0A3M6T9V4</accession>
<feature type="signal peptide" evidence="1">
    <location>
        <begin position="1"/>
        <end position="26"/>
    </location>
</feature>
<protein>
    <submittedName>
        <fullName evidence="2">Uncharacterized protein</fullName>
    </submittedName>
</protein>
<evidence type="ECO:0000256" key="1">
    <source>
        <dbReference type="SAM" id="SignalP"/>
    </source>
</evidence>
<evidence type="ECO:0000313" key="3">
    <source>
        <dbReference type="Proteomes" id="UP000275408"/>
    </source>
</evidence>
<dbReference type="Proteomes" id="UP000275408">
    <property type="component" value="Unassembled WGS sequence"/>
</dbReference>
<feature type="chain" id="PRO_5018130743" evidence="1">
    <location>
        <begin position="27"/>
        <end position="103"/>
    </location>
</feature>
<comment type="caution">
    <text evidence="2">The sequence shown here is derived from an EMBL/GenBank/DDBJ whole genome shotgun (WGS) entry which is preliminary data.</text>
</comment>
<sequence length="103" mass="12039">MMKVSLLVLSVLVVILFLHTLHYSEASEISQVLDREIGELRDAIEKRRKRKPCGFTWNLKKCKSRGKRSYWDKRNGIAQQSTSFSSFVPDDMDALFNDWITEE</sequence>
<name>A0A3M6T9V4_POCDA</name>
<dbReference type="EMBL" id="RCHS01004051">
    <property type="protein sequence ID" value="RMX38088.1"/>
    <property type="molecule type" value="Genomic_DNA"/>
</dbReference>
<reference evidence="2 3" key="1">
    <citation type="journal article" date="2018" name="Sci. Rep.">
        <title>Comparative analysis of the Pocillopora damicornis genome highlights role of immune system in coral evolution.</title>
        <authorList>
            <person name="Cunning R."/>
            <person name="Bay R.A."/>
            <person name="Gillette P."/>
            <person name="Baker A.C."/>
            <person name="Traylor-Knowles N."/>
        </authorList>
    </citation>
    <scope>NUCLEOTIDE SEQUENCE [LARGE SCALE GENOMIC DNA]</scope>
    <source>
        <strain evidence="2">RSMAS</strain>
        <tissue evidence="2">Whole animal</tissue>
    </source>
</reference>
<evidence type="ECO:0000313" key="2">
    <source>
        <dbReference type="EMBL" id="RMX38088.1"/>
    </source>
</evidence>
<keyword evidence="3" id="KW-1185">Reference proteome</keyword>
<organism evidence="2 3">
    <name type="scientific">Pocillopora damicornis</name>
    <name type="common">Cauliflower coral</name>
    <name type="synonym">Millepora damicornis</name>
    <dbReference type="NCBI Taxonomy" id="46731"/>
    <lineage>
        <taxon>Eukaryota</taxon>
        <taxon>Metazoa</taxon>
        <taxon>Cnidaria</taxon>
        <taxon>Anthozoa</taxon>
        <taxon>Hexacorallia</taxon>
        <taxon>Scleractinia</taxon>
        <taxon>Astrocoeniina</taxon>
        <taxon>Pocilloporidae</taxon>
        <taxon>Pocillopora</taxon>
    </lineage>
</organism>
<keyword evidence="1" id="KW-0732">Signal</keyword>
<dbReference type="AlphaFoldDB" id="A0A3M6T9V4"/>
<proteinExistence type="predicted"/>
<gene>
    <name evidence="2" type="ORF">pdam_00003081</name>
</gene>